<keyword evidence="3" id="KW-1185">Reference proteome</keyword>
<accession>A0AAV7SUK5</accession>
<feature type="region of interest" description="Disordered" evidence="1">
    <location>
        <begin position="1"/>
        <end position="97"/>
    </location>
</feature>
<evidence type="ECO:0000256" key="1">
    <source>
        <dbReference type="SAM" id="MobiDB-lite"/>
    </source>
</evidence>
<evidence type="ECO:0000313" key="2">
    <source>
        <dbReference type="EMBL" id="KAJ1167842.1"/>
    </source>
</evidence>
<proteinExistence type="predicted"/>
<comment type="caution">
    <text evidence="2">The sequence shown here is derived from an EMBL/GenBank/DDBJ whole genome shotgun (WGS) entry which is preliminary data.</text>
</comment>
<protein>
    <submittedName>
        <fullName evidence="2">Uncharacterized protein</fullName>
    </submittedName>
</protein>
<dbReference type="EMBL" id="JANPWB010000008">
    <property type="protein sequence ID" value="KAJ1167842.1"/>
    <property type="molecule type" value="Genomic_DNA"/>
</dbReference>
<organism evidence="2 3">
    <name type="scientific">Pleurodeles waltl</name>
    <name type="common">Iberian ribbed newt</name>
    <dbReference type="NCBI Taxonomy" id="8319"/>
    <lineage>
        <taxon>Eukaryota</taxon>
        <taxon>Metazoa</taxon>
        <taxon>Chordata</taxon>
        <taxon>Craniata</taxon>
        <taxon>Vertebrata</taxon>
        <taxon>Euteleostomi</taxon>
        <taxon>Amphibia</taxon>
        <taxon>Batrachia</taxon>
        <taxon>Caudata</taxon>
        <taxon>Salamandroidea</taxon>
        <taxon>Salamandridae</taxon>
        <taxon>Pleurodelinae</taxon>
        <taxon>Pleurodeles</taxon>
    </lineage>
</organism>
<feature type="compositionally biased region" description="Basic and acidic residues" evidence="1">
    <location>
        <begin position="51"/>
        <end position="67"/>
    </location>
</feature>
<sequence length="141" mass="15574">MVTATRGGRQMTRNVSWFRKVVPSERGVGTGDGEEEECGEFETGNGSQSGRSKEESRRTEELGRDVPVRVGSPDEQPAGRSLPGATCAHCPTQRRSTEYGVRSEGLKNKQRWGRKVFSALKLQSTCVRGLLRLLRHTGGRQ</sequence>
<evidence type="ECO:0000313" key="3">
    <source>
        <dbReference type="Proteomes" id="UP001066276"/>
    </source>
</evidence>
<dbReference type="Proteomes" id="UP001066276">
    <property type="component" value="Chromosome 4_2"/>
</dbReference>
<dbReference type="AlphaFoldDB" id="A0AAV7SUK5"/>
<name>A0AAV7SUK5_PLEWA</name>
<gene>
    <name evidence="2" type="ORF">NDU88_008230</name>
</gene>
<reference evidence="2" key="1">
    <citation type="journal article" date="2022" name="bioRxiv">
        <title>Sequencing and chromosome-scale assembly of the giantPleurodeles waltlgenome.</title>
        <authorList>
            <person name="Brown T."/>
            <person name="Elewa A."/>
            <person name="Iarovenko S."/>
            <person name="Subramanian E."/>
            <person name="Araus A.J."/>
            <person name="Petzold A."/>
            <person name="Susuki M."/>
            <person name="Suzuki K.-i.T."/>
            <person name="Hayashi T."/>
            <person name="Toyoda A."/>
            <person name="Oliveira C."/>
            <person name="Osipova E."/>
            <person name="Leigh N.D."/>
            <person name="Simon A."/>
            <person name="Yun M.H."/>
        </authorList>
    </citation>
    <scope>NUCLEOTIDE SEQUENCE</scope>
    <source>
        <strain evidence="2">20211129_DDA</strain>
        <tissue evidence="2">Liver</tissue>
    </source>
</reference>